<sequence length="390" mass="42182">MKTAIWLYLFMFVAFFDLHAQYPILSPFAISLGAVPSFIGLILGVYSITHLPGNLLAGYGVDKYGSKRFIVFSLIVAGILLLVQSRVTDPWQLLYIRSVSGFVLAFLSPACLSMLAKIAKDKVQQSKLMAGNGFVHTMASVLSPAAGAYLVAKLGFVQSFNLLGWLLIITGVLAIFGVKEPAYRETSLAASIHGHEALPASTENADPSVQDIGKQGVPWLFFGIPLALSCSQGILFFELPLMKEASQSILTSGILFSLVSLGALVTLSMLFINRISPFLRTSMGSLALAFIFFGMSVNWPIPLHVSLFMIGMAKGVIYPSIASLLAALSSAKRYGRIFSFLSISYSIGAFIGPIVAGHWRSHTSPFFMAFLCLMLALCLLPLKTFKPVEA</sequence>
<evidence type="ECO:0000256" key="5">
    <source>
        <dbReference type="ARBA" id="ARBA00022989"/>
    </source>
</evidence>
<dbReference type="SUPFAM" id="SSF103473">
    <property type="entry name" value="MFS general substrate transporter"/>
    <property type="match status" value="1"/>
</dbReference>
<feature type="transmembrane region" description="Helical" evidence="7">
    <location>
        <begin position="158"/>
        <end position="178"/>
    </location>
</feature>
<evidence type="ECO:0000256" key="4">
    <source>
        <dbReference type="ARBA" id="ARBA00022692"/>
    </source>
</evidence>
<dbReference type="Pfam" id="PF07690">
    <property type="entry name" value="MFS_1"/>
    <property type="match status" value="1"/>
</dbReference>
<feature type="transmembrane region" description="Helical" evidence="7">
    <location>
        <begin position="128"/>
        <end position="152"/>
    </location>
</feature>
<evidence type="ECO:0000313" key="9">
    <source>
        <dbReference type="EMBL" id="MFD1221946.1"/>
    </source>
</evidence>
<feature type="transmembrane region" description="Helical" evidence="7">
    <location>
        <begin position="365"/>
        <end position="382"/>
    </location>
</feature>
<proteinExistence type="predicted"/>
<feature type="transmembrane region" description="Helical" evidence="7">
    <location>
        <begin position="284"/>
        <end position="301"/>
    </location>
</feature>
<keyword evidence="6 7" id="KW-0472">Membrane</keyword>
<dbReference type="Gene3D" id="1.20.1250.20">
    <property type="entry name" value="MFS general substrate transporter like domains"/>
    <property type="match status" value="1"/>
</dbReference>
<feature type="transmembrane region" description="Helical" evidence="7">
    <location>
        <begin position="69"/>
        <end position="87"/>
    </location>
</feature>
<organism evidence="9 10">
    <name type="scientific">Paenibacillus vulneris</name>
    <dbReference type="NCBI Taxonomy" id="1133364"/>
    <lineage>
        <taxon>Bacteria</taxon>
        <taxon>Bacillati</taxon>
        <taxon>Bacillota</taxon>
        <taxon>Bacilli</taxon>
        <taxon>Bacillales</taxon>
        <taxon>Paenibacillaceae</taxon>
        <taxon>Paenibacillus</taxon>
    </lineage>
</organism>
<dbReference type="InterPro" id="IPR020846">
    <property type="entry name" value="MFS_dom"/>
</dbReference>
<feature type="transmembrane region" description="Helical" evidence="7">
    <location>
        <begin position="307"/>
        <end position="328"/>
    </location>
</feature>
<evidence type="ECO:0000313" key="10">
    <source>
        <dbReference type="Proteomes" id="UP001597180"/>
    </source>
</evidence>
<comment type="subcellular location">
    <subcellularLocation>
        <location evidence="1">Cell membrane</location>
        <topology evidence="1">Multi-pass membrane protein</topology>
    </subcellularLocation>
</comment>
<evidence type="ECO:0000259" key="8">
    <source>
        <dbReference type="PROSITE" id="PS50850"/>
    </source>
</evidence>
<evidence type="ECO:0000256" key="1">
    <source>
        <dbReference type="ARBA" id="ARBA00004651"/>
    </source>
</evidence>
<protein>
    <submittedName>
        <fullName evidence="9">MFS transporter</fullName>
    </submittedName>
</protein>
<reference evidence="10" key="1">
    <citation type="journal article" date="2019" name="Int. J. Syst. Evol. Microbiol.">
        <title>The Global Catalogue of Microorganisms (GCM) 10K type strain sequencing project: providing services to taxonomists for standard genome sequencing and annotation.</title>
        <authorList>
            <consortium name="The Broad Institute Genomics Platform"/>
            <consortium name="The Broad Institute Genome Sequencing Center for Infectious Disease"/>
            <person name="Wu L."/>
            <person name="Ma J."/>
        </authorList>
    </citation>
    <scope>NUCLEOTIDE SEQUENCE [LARGE SCALE GENOMIC DNA]</scope>
    <source>
        <strain evidence="10">CCUG 53270</strain>
    </source>
</reference>
<evidence type="ECO:0000256" key="2">
    <source>
        <dbReference type="ARBA" id="ARBA00022448"/>
    </source>
</evidence>
<dbReference type="Proteomes" id="UP001597180">
    <property type="component" value="Unassembled WGS sequence"/>
</dbReference>
<evidence type="ECO:0000256" key="6">
    <source>
        <dbReference type="ARBA" id="ARBA00023136"/>
    </source>
</evidence>
<dbReference type="RefSeq" id="WP_345586345.1">
    <property type="nucleotide sequence ID" value="NZ_BAABJG010000003.1"/>
</dbReference>
<name>A0ABW3UNP5_9BACL</name>
<keyword evidence="2" id="KW-0813">Transport</keyword>
<accession>A0ABW3UNP5</accession>
<feature type="transmembrane region" description="Helical" evidence="7">
    <location>
        <begin position="249"/>
        <end position="272"/>
    </location>
</feature>
<feature type="transmembrane region" description="Helical" evidence="7">
    <location>
        <begin position="340"/>
        <end position="359"/>
    </location>
</feature>
<keyword evidence="5 7" id="KW-1133">Transmembrane helix</keyword>
<gene>
    <name evidence="9" type="ORF">ACFQ4B_17640</name>
</gene>
<dbReference type="InterPro" id="IPR036259">
    <property type="entry name" value="MFS_trans_sf"/>
</dbReference>
<feature type="transmembrane region" description="Helical" evidence="7">
    <location>
        <begin position="217"/>
        <end position="237"/>
    </location>
</feature>
<keyword evidence="3" id="KW-1003">Cell membrane</keyword>
<feature type="transmembrane region" description="Helical" evidence="7">
    <location>
        <begin position="93"/>
        <end position="116"/>
    </location>
</feature>
<evidence type="ECO:0000256" key="7">
    <source>
        <dbReference type="SAM" id="Phobius"/>
    </source>
</evidence>
<feature type="transmembrane region" description="Helical" evidence="7">
    <location>
        <begin position="30"/>
        <end position="48"/>
    </location>
</feature>
<dbReference type="InterPro" id="IPR050189">
    <property type="entry name" value="MFS_Efflux_Transporters"/>
</dbReference>
<keyword evidence="4 7" id="KW-0812">Transmembrane</keyword>
<feature type="domain" description="Major facilitator superfamily (MFS) profile" evidence="8">
    <location>
        <begin position="3"/>
        <end position="389"/>
    </location>
</feature>
<keyword evidence="10" id="KW-1185">Reference proteome</keyword>
<dbReference type="EMBL" id="JBHTLU010000019">
    <property type="protein sequence ID" value="MFD1221946.1"/>
    <property type="molecule type" value="Genomic_DNA"/>
</dbReference>
<dbReference type="PANTHER" id="PTHR43124:SF3">
    <property type="entry name" value="CHLORAMPHENICOL EFFLUX PUMP RV0191"/>
    <property type="match status" value="1"/>
</dbReference>
<dbReference type="InterPro" id="IPR011701">
    <property type="entry name" value="MFS"/>
</dbReference>
<evidence type="ECO:0000256" key="3">
    <source>
        <dbReference type="ARBA" id="ARBA00022475"/>
    </source>
</evidence>
<comment type="caution">
    <text evidence="9">The sequence shown here is derived from an EMBL/GenBank/DDBJ whole genome shotgun (WGS) entry which is preliminary data.</text>
</comment>
<dbReference type="PROSITE" id="PS50850">
    <property type="entry name" value="MFS"/>
    <property type="match status" value="1"/>
</dbReference>
<dbReference type="PANTHER" id="PTHR43124">
    <property type="entry name" value="PURINE EFFLUX PUMP PBUE"/>
    <property type="match status" value="1"/>
</dbReference>